<dbReference type="Gene3D" id="1.25.40.10">
    <property type="entry name" value="Tetratricopeptide repeat domain"/>
    <property type="match status" value="3"/>
</dbReference>
<keyword evidence="1" id="KW-0677">Repeat</keyword>
<evidence type="ECO:0000256" key="3">
    <source>
        <dbReference type="PROSITE-ProRule" id="PRU00339"/>
    </source>
</evidence>
<keyword evidence="2 3" id="KW-0802">TPR repeat</keyword>
<dbReference type="Proteomes" id="UP001589738">
    <property type="component" value="Unassembled WGS sequence"/>
</dbReference>
<name>A0ABV6KQC1_9BACI</name>
<evidence type="ECO:0000313" key="5">
    <source>
        <dbReference type="Proteomes" id="UP001589738"/>
    </source>
</evidence>
<dbReference type="InterPro" id="IPR050498">
    <property type="entry name" value="Ycf3"/>
</dbReference>
<evidence type="ECO:0000256" key="2">
    <source>
        <dbReference type="ARBA" id="ARBA00022803"/>
    </source>
</evidence>
<dbReference type="PANTHER" id="PTHR44858">
    <property type="entry name" value="TETRATRICOPEPTIDE REPEAT PROTEIN 6"/>
    <property type="match status" value="1"/>
</dbReference>
<reference evidence="4 5" key="1">
    <citation type="submission" date="2024-09" db="EMBL/GenBank/DDBJ databases">
        <authorList>
            <person name="Sun Q."/>
            <person name="Mori K."/>
        </authorList>
    </citation>
    <scope>NUCLEOTIDE SEQUENCE [LARGE SCALE GENOMIC DNA]</scope>
    <source>
        <strain evidence="4 5">CGMCC 1.9126</strain>
    </source>
</reference>
<sequence>MLKPKRSIKQLKETASRQFTDREEPRRSYINAFQSLSHEQYKVLVYYGVGGIGKSRLQKELQHMTSTLDDTAIKVTIDFREEKHRDPSEALIWFRQQLTQEHNIKFTTFDLAYAIYWSRMKSQITMKSERKSIPFLEEGSFVAELVTQLENLPVVQWIPKTIKLIDGLANYRDVMQWWNRIGKEILADLKDMHPKDIEDMLLVYWAADVISWLKKTNKKAVFFFDTYEALWEKDRSVGSFDERDEWIKELILQFDEVSVLNVICGREKLVWEKSNPEWNSVVEQHLMGELSPTDCKSFLNSCLISDEFIQGAIIQGSEGLPYYLDLMVDTYQLISRKQVPEVADFSKRPEEVLHRFLKYLDRPEKETLKILSVPRFWTEDLFVELVTEFKTFYPVTAFPELCEFSFIQELDQDGSWSMHKLMKQGLYHQVEEQTPSLFQQVHTFLHTYYSKRLDQQEELPTAFVEALHHGERVLTTDKLVDWLSQYSVVMTNNGHWSSLIKEYERLAEEYSDWQVQTLVQQGLCELYLLNGQYELAEARANRAIQLYEIQGEGQIQIAYLQKKLGDLYRNTNDYEKAVYAFVSAIQELEKVQEEPQVLQEIAWISTRLGKIYKLQSKYELAQQSYQKALDKCSRLIEWGEPSAELYATLGQVHEKLGELQNDEGSLGEDLHHFYQSIQSYEQALSSKELKDTITIRAHQGLAYKRLAEAISKKEEKLANFHQAISIYNEVIEKAPEYVDGYEMRGHASVDLLDLYADLGQFSPAFESFQLAVESFETALELSEVQGSSRNRLSSAYRSLGRLYRKQKNYSLAIEAFQTSLIKSDELFQHSPEYIYAHNSRGKIYREMGDCYLDMKEEEQAVRSYKESVVCFKKQLEHSPGSKTAMVNIERLEKLIVRFLA</sequence>
<gene>
    <name evidence="4" type="ORF">ACFFHF_09680</name>
</gene>
<evidence type="ECO:0000256" key="1">
    <source>
        <dbReference type="ARBA" id="ARBA00022737"/>
    </source>
</evidence>
<feature type="repeat" description="TPR" evidence="3">
    <location>
        <begin position="558"/>
        <end position="591"/>
    </location>
</feature>
<dbReference type="EMBL" id="JBHLUU010000027">
    <property type="protein sequence ID" value="MFC0475519.1"/>
    <property type="molecule type" value="Genomic_DNA"/>
</dbReference>
<dbReference type="SUPFAM" id="SSF52540">
    <property type="entry name" value="P-loop containing nucleoside triphosphate hydrolases"/>
    <property type="match status" value="1"/>
</dbReference>
<dbReference type="InterPro" id="IPR019734">
    <property type="entry name" value="TPR_rpt"/>
</dbReference>
<dbReference type="PROSITE" id="PS50005">
    <property type="entry name" value="TPR"/>
    <property type="match status" value="2"/>
</dbReference>
<feature type="repeat" description="TPR" evidence="3">
    <location>
        <begin position="793"/>
        <end position="826"/>
    </location>
</feature>
<accession>A0ABV6KQC1</accession>
<dbReference type="Pfam" id="PF13424">
    <property type="entry name" value="TPR_12"/>
    <property type="match status" value="1"/>
</dbReference>
<proteinExistence type="predicted"/>
<dbReference type="PANTHER" id="PTHR44858:SF1">
    <property type="entry name" value="UDP-N-ACETYLGLUCOSAMINE--PEPTIDE N-ACETYLGLUCOSAMINYLTRANSFERASE SPINDLY-RELATED"/>
    <property type="match status" value="1"/>
</dbReference>
<dbReference type="SUPFAM" id="SSF48452">
    <property type="entry name" value="TPR-like"/>
    <property type="match status" value="2"/>
</dbReference>
<comment type="caution">
    <text evidence="4">The sequence shown here is derived from an EMBL/GenBank/DDBJ whole genome shotgun (WGS) entry which is preliminary data.</text>
</comment>
<dbReference type="SMART" id="SM00028">
    <property type="entry name" value="TPR"/>
    <property type="match status" value="7"/>
</dbReference>
<protein>
    <submittedName>
        <fullName evidence="4">Tetratricopeptide repeat protein</fullName>
    </submittedName>
</protein>
<dbReference type="Pfam" id="PF13181">
    <property type="entry name" value="TPR_8"/>
    <property type="match status" value="1"/>
</dbReference>
<organism evidence="4 5">
    <name type="scientific">Robertmurraya beringensis</name>
    <dbReference type="NCBI Taxonomy" id="641660"/>
    <lineage>
        <taxon>Bacteria</taxon>
        <taxon>Bacillati</taxon>
        <taxon>Bacillota</taxon>
        <taxon>Bacilli</taxon>
        <taxon>Bacillales</taxon>
        <taxon>Bacillaceae</taxon>
        <taxon>Robertmurraya</taxon>
    </lineage>
</organism>
<dbReference type="InterPro" id="IPR027417">
    <property type="entry name" value="P-loop_NTPase"/>
</dbReference>
<dbReference type="RefSeq" id="WP_160547593.1">
    <property type="nucleotide sequence ID" value="NZ_JBHLUU010000027.1"/>
</dbReference>
<dbReference type="InterPro" id="IPR011990">
    <property type="entry name" value="TPR-like_helical_dom_sf"/>
</dbReference>
<evidence type="ECO:0000313" key="4">
    <source>
        <dbReference type="EMBL" id="MFC0475519.1"/>
    </source>
</evidence>
<keyword evidence="5" id="KW-1185">Reference proteome</keyword>